<dbReference type="RefSeq" id="WP_264713532.1">
    <property type="nucleotide sequence ID" value="NZ_JAPDNT010000005.1"/>
</dbReference>
<evidence type="ECO:0000256" key="1">
    <source>
        <dbReference type="SAM" id="SignalP"/>
    </source>
</evidence>
<organism evidence="2 3">
    <name type="scientific">Limobrevibacterium gyesilva</name>
    <dbReference type="NCBI Taxonomy" id="2991712"/>
    <lineage>
        <taxon>Bacteria</taxon>
        <taxon>Pseudomonadati</taxon>
        <taxon>Pseudomonadota</taxon>
        <taxon>Alphaproteobacteria</taxon>
        <taxon>Acetobacterales</taxon>
        <taxon>Acetobacteraceae</taxon>
        <taxon>Limobrevibacterium</taxon>
    </lineage>
</organism>
<name>A0AA41YQQ0_9PROT</name>
<accession>A0AA41YQQ0</accession>
<gene>
    <name evidence="2" type="ORF">OL599_09810</name>
</gene>
<dbReference type="Proteomes" id="UP001165679">
    <property type="component" value="Unassembled WGS sequence"/>
</dbReference>
<sequence>MRLSIFAVLLPVCLGGCLSFTGTTPAKETVVVPPANTTTVVPAPATVVCSNGLRPPC</sequence>
<keyword evidence="3" id="KW-1185">Reference proteome</keyword>
<dbReference type="AlphaFoldDB" id="A0AA41YQQ0"/>
<reference evidence="2" key="1">
    <citation type="submission" date="2022-09" db="EMBL/GenBank/DDBJ databases">
        <title>Rhodovastum sp. nov. RN2-1 isolated from soil in Seongnam, South Korea.</title>
        <authorList>
            <person name="Le N.T."/>
        </authorList>
    </citation>
    <scope>NUCLEOTIDE SEQUENCE</scope>
    <source>
        <strain evidence="2">RN2-1</strain>
    </source>
</reference>
<proteinExistence type="predicted"/>
<dbReference type="EMBL" id="JAPDNT010000005">
    <property type="protein sequence ID" value="MCW3474878.1"/>
    <property type="molecule type" value="Genomic_DNA"/>
</dbReference>
<reference evidence="2" key="2">
    <citation type="submission" date="2022-10" db="EMBL/GenBank/DDBJ databases">
        <authorList>
            <person name="Trinh H.N."/>
        </authorList>
    </citation>
    <scope>NUCLEOTIDE SEQUENCE</scope>
    <source>
        <strain evidence="2">RN2-1</strain>
    </source>
</reference>
<keyword evidence="1" id="KW-0732">Signal</keyword>
<evidence type="ECO:0008006" key="4">
    <source>
        <dbReference type="Google" id="ProtNLM"/>
    </source>
</evidence>
<protein>
    <recommendedName>
        <fullName evidence="4">Lipoprotein</fullName>
    </recommendedName>
</protein>
<evidence type="ECO:0000313" key="2">
    <source>
        <dbReference type="EMBL" id="MCW3474878.1"/>
    </source>
</evidence>
<comment type="caution">
    <text evidence="2">The sequence shown here is derived from an EMBL/GenBank/DDBJ whole genome shotgun (WGS) entry which is preliminary data.</text>
</comment>
<feature type="chain" id="PRO_5041445361" description="Lipoprotein" evidence="1">
    <location>
        <begin position="27"/>
        <end position="57"/>
    </location>
</feature>
<feature type="signal peptide" evidence="1">
    <location>
        <begin position="1"/>
        <end position="26"/>
    </location>
</feature>
<evidence type="ECO:0000313" key="3">
    <source>
        <dbReference type="Proteomes" id="UP001165679"/>
    </source>
</evidence>